<feature type="region of interest" description="Disordered" evidence="1">
    <location>
        <begin position="1"/>
        <end position="20"/>
    </location>
</feature>
<reference evidence="2 3" key="1">
    <citation type="submission" date="2019-09" db="EMBL/GenBank/DDBJ databases">
        <title>A chromosome-level genome assembly of the Chinese tupelo Nyssa sinensis.</title>
        <authorList>
            <person name="Yang X."/>
            <person name="Kang M."/>
            <person name="Yang Y."/>
            <person name="Xiong H."/>
            <person name="Wang M."/>
            <person name="Zhang Z."/>
            <person name="Wang Z."/>
            <person name="Wu H."/>
            <person name="Ma T."/>
            <person name="Liu J."/>
            <person name="Xi Z."/>
        </authorList>
    </citation>
    <scope>NUCLEOTIDE SEQUENCE [LARGE SCALE GENOMIC DNA]</scope>
    <source>
        <strain evidence="2">J267</strain>
        <tissue evidence="2">Leaf</tissue>
    </source>
</reference>
<sequence>MDTGAGGVGVGVDDLSSSSPAAAVSRWNFAVSQRLTRSSETFPMARLSLLGAPTSTGRLFAAFPSSNSGQKVSYNLAYF</sequence>
<evidence type="ECO:0000313" key="2">
    <source>
        <dbReference type="EMBL" id="KAA8531662.1"/>
    </source>
</evidence>
<name>A0A5J5API0_9ASTE</name>
<feature type="compositionally biased region" description="Gly residues" evidence="1">
    <location>
        <begin position="1"/>
        <end position="10"/>
    </location>
</feature>
<protein>
    <submittedName>
        <fullName evidence="2">Uncharacterized protein</fullName>
    </submittedName>
</protein>
<evidence type="ECO:0000256" key="1">
    <source>
        <dbReference type="SAM" id="MobiDB-lite"/>
    </source>
</evidence>
<dbReference type="EMBL" id="CM018043">
    <property type="protein sequence ID" value="KAA8531662.1"/>
    <property type="molecule type" value="Genomic_DNA"/>
</dbReference>
<accession>A0A5J5API0</accession>
<dbReference type="Proteomes" id="UP000325577">
    <property type="component" value="Linkage Group LG2"/>
</dbReference>
<proteinExistence type="predicted"/>
<dbReference type="AlphaFoldDB" id="A0A5J5API0"/>
<organism evidence="2 3">
    <name type="scientific">Nyssa sinensis</name>
    <dbReference type="NCBI Taxonomy" id="561372"/>
    <lineage>
        <taxon>Eukaryota</taxon>
        <taxon>Viridiplantae</taxon>
        <taxon>Streptophyta</taxon>
        <taxon>Embryophyta</taxon>
        <taxon>Tracheophyta</taxon>
        <taxon>Spermatophyta</taxon>
        <taxon>Magnoliopsida</taxon>
        <taxon>eudicotyledons</taxon>
        <taxon>Gunneridae</taxon>
        <taxon>Pentapetalae</taxon>
        <taxon>asterids</taxon>
        <taxon>Cornales</taxon>
        <taxon>Nyssaceae</taxon>
        <taxon>Nyssa</taxon>
    </lineage>
</organism>
<gene>
    <name evidence="2" type="ORF">F0562_006621</name>
</gene>
<keyword evidence="3" id="KW-1185">Reference proteome</keyword>
<evidence type="ECO:0000313" key="3">
    <source>
        <dbReference type="Proteomes" id="UP000325577"/>
    </source>
</evidence>